<keyword evidence="3" id="KW-0963">Cytoplasm</keyword>
<dbReference type="PANTHER" id="PTHR21237:SF23">
    <property type="entry name" value="GRPE PROTEIN HOMOLOG, MITOCHONDRIAL"/>
    <property type="match status" value="1"/>
</dbReference>
<accession>A0A5M6D9W9</accession>
<keyword evidence="2 3" id="KW-0143">Chaperone</keyword>
<dbReference type="PANTHER" id="PTHR21237">
    <property type="entry name" value="GRPE PROTEIN"/>
    <property type="match status" value="1"/>
</dbReference>
<dbReference type="HAMAP" id="MF_01151">
    <property type="entry name" value="GrpE"/>
    <property type="match status" value="1"/>
</dbReference>
<dbReference type="NCBIfam" id="NF010738">
    <property type="entry name" value="PRK14140.1"/>
    <property type="match status" value="1"/>
</dbReference>
<evidence type="ECO:0000256" key="1">
    <source>
        <dbReference type="ARBA" id="ARBA00009054"/>
    </source>
</evidence>
<dbReference type="InterPro" id="IPR000740">
    <property type="entry name" value="GrpE"/>
</dbReference>
<evidence type="ECO:0000256" key="3">
    <source>
        <dbReference type="HAMAP-Rule" id="MF_01151"/>
    </source>
</evidence>
<dbReference type="EMBL" id="VWOX01000004">
    <property type="protein sequence ID" value="KAA5544341.1"/>
    <property type="molecule type" value="Genomic_DNA"/>
</dbReference>
<dbReference type="RefSeq" id="WP_150075947.1">
    <property type="nucleotide sequence ID" value="NZ_VWOX01000004.1"/>
</dbReference>
<dbReference type="GO" id="GO:0000774">
    <property type="term" value="F:adenyl-nucleotide exchange factor activity"/>
    <property type="evidence" value="ECO:0007669"/>
    <property type="project" value="InterPro"/>
</dbReference>
<dbReference type="SUPFAM" id="SSF51064">
    <property type="entry name" value="Head domain of nucleotide exchange factor GrpE"/>
    <property type="match status" value="1"/>
</dbReference>
<sequence length="195" mass="21268">MSDDARTNPDSAAADPNTDPSLEDVRQAESATDQALDDAPPTRDEEMERLRRSASEAEKRVLQAQAEAENFRKRMRRDFEDQLKFASTDLIIDLLQVRDNLLRALDASGAGEQGASLRDGVAMVVKQLDDTLAKHSVVEIPAEGEAFDPNLHEAISQIPSDLESGRVAHVAVTGFKLHDRVIRPSQVVVSTGPSA</sequence>
<dbReference type="CDD" id="cd00446">
    <property type="entry name" value="GrpE"/>
    <property type="match status" value="1"/>
</dbReference>
<dbReference type="Gene3D" id="2.30.22.10">
    <property type="entry name" value="Head domain of nucleotide exchange factor GrpE"/>
    <property type="match status" value="1"/>
</dbReference>
<feature type="compositionally biased region" description="Basic and acidic residues" evidence="6">
    <location>
        <begin position="40"/>
        <end position="60"/>
    </location>
</feature>
<comment type="caution">
    <text evidence="7">The sequence shown here is derived from an EMBL/GenBank/DDBJ whole genome shotgun (WGS) entry which is preliminary data.</text>
</comment>
<dbReference type="Proteomes" id="UP000324479">
    <property type="component" value="Unassembled WGS sequence"/>
</dbReference>
<dbReference type="GO" id="GO:0042803">
    <property type="term" value="F:protein homodimerization activity"/>
    <property type="evidence" value="ECO:0007669"/>
    <property type="project" value="InterPro"/>
</dbReference>
<comment type="subunit">
    <text evidence="3">Homodimer.</text>
</comment>
<dbReference type="PROSITE" id="PS01071">
    <property type="entry name" value="GRPE"/>
    <property type="match status" value="1"/>
</dbReference>
<dbReference type="PRINTS" id="PR00773">
    <property type="entry name" value="GRPEPROTEIN"/>
</dbReference>
<reference evidence="7 8" key="1">
    <citation type="submission" date="2019-08" db="EMBL/GenBank/DDBJ databases">
        <authorList>
            <person name="Dhanesh K."/>
            <person name="Kumar G."/>
            <person name="Sasikala C."/>
            <person name="Venkata Ramana C."/>
        </authorList>
    </citation>
    <scope>NUCLEOTIDE SEQUENCE [LARGE SCALE GENOMIC DNA]</scope>
    <source>
        <strain evidence="7 8">JC645</strain>
    </source>
</reference>
<organism evidence="7 8">
    <name type="scientific">Roseiconus nitratireducens</name>
    <dbReference type="NCBI Taxonomy" id="2605748"/>
    <lineage>
        <taxon>Bacteria</taxon>
        <taxon>Pseudomonadati</taxon>
        <taxon>Planctomycetota</taxon>
        <taxon>Planctomycetia</taxon>
        <taxon>Pirellulales</taxon>
        <taxon>Pirellulaceae</taxon>
        <taxon>Roseiconus</taxon>
    </lineage>
</organism>
<dbReference type="Pfam" id="PF01025">
    <property type="entry name" value="GrpE"/>
    <property type="match status" value="1"/>
</dbReference>
<comment type="function">
    <text evidence="3 4">Participates actively in the response to hyperosmotic and heat shock by preventing the aggregation of stress-denatured proteins, in association with DnaK and GrpE. It is the nucleotide exchange factor for DnaK and may function as a thermosensor. Unfolded proteins bind initially to DnaJ; upon interaction with the DnaJ-bound protein, DnaK hydrolyzes its bound ATP, resulting in the formation of a stable complex. GrpE releases ADP from DnaK; ATP binding to DnaK triggers the release of the substrate protein, thus completing the reaction cycle. Several rounds of ATP-dependent interactions between DnaJ, DnaK and GrpE are required for fully efficient folding.</text>
</comment>
<evidence type="ECO:0000256" key="2">
    <source>
        <dbReference type="ARBA" id="ARBA00023186"/>
    </source>
</evidence>
<dbReference type="InterPro" id="IPR009012">
    <property type="entry name" value="GrpE_head"/>
</dbReference>
<keyword evidence="8" id="KW-1185">Reference proteome</keyword>
<dbReference type="SUPFAM" id="SSF58014">
    <property type="entry name" value="Coiled-coil domain of nucleotide exchange factor GrpE"/>
    <property type="match status" value="1"/>
</dbReference>
<name>A0A5M6D9W9_9BACT</name>
<dbReference type="GO" id="GO:0006457">
    <property type="term" value="P:protein folding"/>
    <property type="evidence" value="ECO:0007669"/>
    <property type="project" value="InterPro"/>
</dbReference>
<keyword evidence="3 4" id="KW-0346">Stress response</keyword>
<evidence type="ECO:0000256" key="5">
    <source>
        <dbReference type="RuleBase" id="RU004478"/>
    </source>
</evidence>
<evidence type="ECO:0000256" key="4">
    <source>
        <dbReference type="RuleBase" id="RU000639"/>
    </source>
</evidence>
<gene>
    <name evidence="3 7" type="primary">grpE</name>
    <name evidence="7" type="ORF">FYK55_08300</name>
</gene>
<dbReference type="Gene3D" id="3.90.20.20">
    <property type="match status" value="1"/>
</dbReference>
<protein>
    <recommendedName>
        <fullName evidence="3 4">Protein GrpE</fullName>
    </recommendedName>
    <alternativeName>
        <fullName evidence="3">HSP-70 cofactor</fullName>
    </alternativeName>
</protein>
<dbReference type="AlphaFoldDB" id="A0A5M6D9W9"/>
<evidence type="ECO:0000313" key="7">
    <source>
        <dbReference type="EMBL" id="KAA5544341.1"/>
    </source>
</evidence>
<dbReference type="InterPro" id="IPR013805">
    <property type="entry name" value="GrpE_CC"/>
</dbReference>
<comment type="similarity">
    <text evidence="1 3 5">Belongs to the GrpE family.</text>
</comment>
<proteinExistence type="inferred from homology"/>
<evidence type="ECO:0000256" key="6">
    <source>
        <dbReference type="SAM" id="MobiDB-lite"/>
    </source>
</evidence>
<dbReference type="GO" id="GO:0051082">
    <property type="term" value="F:unfolded protein binding"/>
    <property type="evidence" value="ECO:0007669"/>
    <property type="project" value="TreeGrafter"/>
</dbReference>
<evidence type="ECO:0000313" key="8">
    <source>
        <dbReference type="Proteomes" id="UP000324479"/>
    </source>
</evidence>
<dbReference type="GO" id="GO:0005737">
    <property type="term" value="C:cytoplasm"/>
    <property type="evidence" value="ECO:0007669"/>
    <property type="project" value="UniProtKB-SubCell"/>
</dbReference>
<feature type="region of interest" description="Disordered" evidence="6">
    <location>
        <begin position="1"/>
        <end position="60"/>
    </location>
</feature>
<dbReference type="GO" id="GO:0051087">
    <property type="term" value="F:protein-folding chaperone binding"/>
    <property type="evidence" value="ECO:0007669"/>
    <property type="project" value="InterPro"/>
</dbReference>
<comment type="subcellular location">
    <subcellularLocation>
        <location evidence="3">Cytoplasm</location>
    </subcellularLocation>
</comment>